<name>A0A212KKP5_9PROT</name>
<dbReference type="InterPro" id="IPR036388">
    <property type="entry name" value="WH-like_DNA-bd_sf"/>
</dbReference>
<dbReference type="GO" id="GO:0000976">
    <property type="term" value="F:transcription cis-regulatory region binding"/>
    <property type="evidence" value="ECO:0007669"/>
    <property type="project" value="TreeGrafter"/>
</dbReference>
<dbReference type="CDD" id="cd05466">
    <property type="entry name" value="PBP2_LTTR_substrate"/>
    <property type="match status" value="1"/>
</dbReference>
<evidence type="ECO:0000256" key="3">
    <source>
        <dbReference type="ARBA" id="ARBA00023125"/>
    </source>
</evidence>
<dbReference type="InterPro" id="IPR005119">
    <property type="entry name" value="LysR_subst-bd"/>
</dbReference>
<dbReference type="InterPro" id="IPR000847">
    <property type="entry name" value="LysR_HTH_N"/>
</dbReference>
<dbReference type="AlphaFoldDB" id="A0A212KKP5"/>
<dbReference type="PANTHER" id="PTHR30126:SF2">
    <property type="entry name" value="HTH-TYPE TRANSCRIPTIONAL REGULATOR YJIE"/>
    <property type="match status" value="1"/>
</dbReference>
<evidence type="ECO:0000256" key="1">
    <source>
        <dbReference type="ARBA" id="ARBA00009437"/>
    </source>
</evidence>
<keyword evidence="2" id="KW-0805">Transcription regulation</keyword>
<feature type="domain" description="HTH lysR-type" evidence="5">
    <location>
        <begin position="1"/>
        <end position="58"/>
    </location>
</feature>
<keyword evidence="4" id="KW-0804">Transcription</keyword>
<keyword evidence="3" id="KW-0238">DNA-binding</keyword>
<dbReference type="Gene3D" id="1.10.10.10">
    <property type="entry name" value="Winged helix-like DNA-binding domain superfamily/Winged helix DNA-binding domain"/>
    <property type="match status" value="1"/>
</dbReference>
<evidence type="ECO:0000259" key="5">
    <source>
        <dbReference type="PROSITE" id="PS50931"/>
    </source>
</evidence>
<sequence length="303" mass="33061">MELDWLEDFLALSATLNFSRAAEARNVTQSAFSRRIRNLELWVGARLIDRSVYPAALTPAGASFRAAAAELVRGLAEARAEAQGRVSGGGPVIAFAALHTLALSFFPAWIRDLEAQLGPLKTRMAATNVHDCIDALVAGACDLMLCYSHPIVPTAVDTSRYPSLRLARDRVLPVCAPGADGRPLYDLGAADGGPLPYLCYTPDSFLGRVVEVIAVREGLGPRLAFRYENSMSEALKAAALERQGLAWMPESAIRREIAEGRLVAAGGPEFVMEMDIRLYRAIEHDNREVQRLWASAQQGLERR</sequence>
<dbReference type="SUPFAM" id="SSF46785">
    <property type="entry name" value="Winged helix' DNA-binding domain"/>
    <property type="match status" value="1"/>
</dbReference>
<dbReference type="Gene3D" id="3.40.190.10">
    <property type="entry name" value="Periplasmic binding protein-like II"/>
    <property type="match status" value="2"/>
</dbReference>
<dbReference type="PROSITE" id="PS50931">
    <property type="entry name" value="HTH_LYSR"/>
    <property type="match status" value="1"/>
</dbReference>
<dbReference type="Pfam" id="PF03466">
    <property type="entry name" value="LysR_substrate"/>
    <property type="match status" value="1"/>
</dbReference>
<dbReference type="PANTHER" id="PTHR30126">
    <property type="entry name" value="HTH-TYPE TRANSCRIPTIONAL REGULATOR"/>
    <property type="match status" value="1"/>
</dbReference>
<organism evidence="6">
    <name type="scientific">uncultured Alphaproteobacteria bacterium</name>
    <dbReference type="NCBI Taxonomy" id="91750"/>
    <lineage>
        <taxon>Bacteria</taxon>
        <taxon>Pseudomonadati</taxon>
        <taxon>Pseudomonadota</taxon>
        <taxon>Alphaproteobacteria</taxon>
        <taxon>environmental samples</taxon>
    </lineage>
</organism>
<gene>
    <name evidence="6" type="ORF">KL86APRO_20518</name>
</gene>
<reference evidence="6" key="1">
    <citation type="submission" date="2016-04" db="EMBL/GenBank/DDBJ databases">
        <authorList>
            <person name="Evans L.H."/>
            <person name="Alamgir A."/>
            <person name="Owens N."/>
            <person name="Weber N.D."/>
            <person name="Virtaneva K."/>
            <person name="Barbian K."/>
            <person name="Babar A."/>
            <person name="Rosenke K."/>
        </authorList>
    </citation>
    <scope>NUCLEOTIDE SEQUENCE</scope>
    <source>
        <strain evidence="6">86</strain>
    </source>
</reference>
<evidence type="ECO:0000256" key="4">
    <source>
        <dbReference type="ARBA" id="ARBA00023163"/>
    </source>
</evidence>
<dbReference type="EMBL" id="FLUO01000002">
    <property type="protein sequence ID" value="SBW12249.1"/>
    <property type="molecule type" value="Genomic_DNA"/>
</dbReference>
<dbReference type="InterPro" id="IPR036390">
    <property type="entry name" value="WH_DNA-bd_sf"/>
</dbReference>
<dbReference type="GO" id="GO:0003700">
    <property type="term" value="F:DNA-binding transcription factor activity"/>
    <property type="evidence" value="ECO:0007669"/>
    <property type="project" value="InterPro"/>
</dbReference>
<accession>A0A212KKP5</accession>
<dbReference type="SUPFAM" id="SSF53850">
    <property type="entry name" value="Periplasmic binding protein-like II"/>
    <property type="match status" value="1"/>
</dbReference>
<comment type="similarity">
    <text evidence="1">Belongs to the LysR transcriptional regulatory family.</text>
</comment>
<proteinExistence type="inferred from homology"/>
<dbReference type="Pfam" id="PF00126">
    <property type="entry name" value="HTH_1"/>
    <property type="match status" value="1"/>
</dbReference>
<evidence type="ECO:0000313" key="6">
    <source>
        <dbReference type="EMBL" id="SBW12249.1"/>
    </source>
</evidence>
<evidence type="ECO:0000256" key="2">
    <source>
        <dbReference type="ARBA" id="ARBA00023015"/>
    </source>
</evidence>
<dbReference type="PRINTS" id="PR00039">
    <property type="entry name" value="HTHLYSR"/>
</dbReference>
<protein>
    <submittedName>
        <fullName evidence="6">Transcriptional regulator, LysR family</fullName>
    </submittedName>
</protein>